<dbReference type="PROSITE" id="PS00108">
    <property type="entry name" value="PROTEIN_KINASE_ST"/>
    <property type="match status" value="1"/>
</dbReference>
<evidence type="ECO:0000256" key="2">
    <source>
        <dbReference type="ARBA" id="ARBA00022527"/>
    </source>
</evidence>
<name>A0AAE9ESV6_CAEBR</name>
<organism evidence="13 14">
    <name type="scientific">Caenorhabditis briggsae</name>
    <dbReference type="NCBI Taxonomy" id="6238"/>
    <lineage>
        <taxon>Eukaryota</taxon>
        <taxon>Metazoa</taxon>
        <taxon>Ecdysozoa</taxon>
        <taxon>Nematoda</taxon>
        <taxon>Chromadorea</taxon>
        <taxon>Rhabditida</taxon>
        <taxon>Rhabditina</taxon>
        <taxon>Rhabditomorpha</taxon>
        <taxon>Rhabditoidea</taxon>
        <taxon>Rhabditidae</taxon>
        <taxon>Peloderinae</taxon>
        <taxon>Caenorhabditis</taxon>
    </lineage>
</organism>
<dbReference type="PROSITE" id="PS00107">
    <property type="entry name" value="PROTEIN_KINASE_ATP"/>
    <property type="match status" value="1"/>
</dbReference>
<reference evidence="13 14" key="1">
    <citation type="submission" date="2022-04" db="EMBL/GenBank/DDBJ databases">
        <title>Chromosome-level reference genomes for two strains of Caenorhabditis briggsae: an improved platform for comparative genomics.</title>
        <authorList>
            <person name="Stevens L."/>
            <person name="Andersen E."/>
        </authorList>
    </citation>
    <scope>NUCLEOTIDE SEQUENCE [LARGE SCALE GENOMIC DNA]</scope>
    <source>
        <strain evidence="13">VX34</strain>
        <tissue evidence="13">Whole-organism</tissue>
    </source>
</reference>
<feature type="binding site" evidence="9">
    <location>
        <position position="87"/>
    </location>
    <ligand>
        <name>ATP</name>
        <dbReference type="ChEBI" id="CHEBI:30616"/>
    </ligand>
</feature>
<dbReference type="Proteomes" id="UP000829354">
    <property type="component" value="Chromosome III"/>
</dbReference>
<dbReference type="InterPro" id="IPR000719">
    <property type="entry name" value="Prot_kinase_dom"/>
</dbReference>
<feature type="region of interest" description="Disordered" evidence="11">
    <location>
        <begin position="1"/>
        <end position="35"/>
    </location>
</feature>
<comment type="catalytic activity">
    <reaction evidence="7">
        <text>L-threonyl-[protein] + ATP = O-phospho-L-threonyl-[protein] + ADP + H(+)</text>
        <dbReference type="Rhea" id="RHEA:46608"/>
        <dbReference type="Rhea" id="RHEA-COMP:11060"/>
        <dbReference type="Rhea" id="RHEA-COMP:11605"/>
        <dbReference type="ChEBI" id="CHEBI:15378"/>
        <dbReference type="ChEBI" id="CHEBI:30013"/>
        <dbReference type="ChEBI" id="CHEBI:30616"/>
        <dbReference type="ChEBI" id="CHEBI:61977"/>
        <dbReference type="ChEBI" id="CHEBI:456216"/>
        <dbReference type="EC" id="2.7.11.1"/>
    </reaction>
</comment>
<keyword evidence="6 9" id="KW-0067">ATP-binding</keyword>
<dbReference type="GO" id="GO:0004674">
    <property type="term" value="F:protein serine/threonine kinase activity"/>
    <property type="evidence" value="ECO:0007669"/>
    <property type="project" value="UniProtKB-KW"/>
</dbReference>
<evidence type="ECO:0000256" key="4">
    <source>
        <dbReference type="ARBA" id="ARBA00022741"/>
    </source>
</evidence>
<feature type="domain" description="Protein kinase" evidence="12">
    <location>
        <begin position="54"/>
        <end position="385"/>
    </location>
</feature>
<comment type="similarity">
    <text evidence="10">Belongs to the protein kinase superfamily.</text>
</comment>
<dbReference type="Gene3D" id="1.10.510.10">
    <property type="entry name" value="Transferase(Phosphotransferase) domain 1"/>
    <property type="match status" value="1"/>
</dbReference>
<evidence type="ECO:0000256" key="8">
    <source>
        <dbReference type="ARBA" id="ARBA00048679"/>
    </source>
</evidence>
<dbReference type="SMART" id="SM00220">
    <property type="entry name" value="S_TKc"/>
    <property type="match status" value="1"/>
</dbReference>
<evidence type="ECO:0000256" key="5">
    <source>
        <dbReference type="ARBA" id="ARBA00022777"/>
    </source>
</evidence>
<dbReference type="EC" id="2.7.11.1" evidence="1"/>
<dbReference type="InterPro" id="IPR050235">
    <property type="entry name" value="CK1_Ser-Thr_kinase"/>
</dbReference>
<dbReference type="InterPro" id="IPR017441">
    <property type="entry name" value="Protein_kinase_ATP_BS"/>
</dbReference>
<feature type="compositionally biased region" description="Basic residues" evidence="11">
    <location>
        <begin position="446"/>
        <end position="456"/>
    </location>
</feature>
<dbReference type="EMBL" id="CP092622">
    <property type="protein sequence ID" value="UMM25815.1"/>
    <property type="molecule type" value="Genomic_DNA"/>
</dbReference>
<keyword evidence="4 9" id="KW-0547">Nucleotide-binding</keyword>
<evidence type="ECO:0000256" key="3">
    <source>
        <dbReference type="ARBA" id="ARBA00022679"/>
    </source>
</evidence>
<gene>
    <name evidence="13" type="ORF">L5515_005480</name>
</gene>
<dbReference type="FunFam" id="1.10.510.10:FF:001793">
    <property type="entry name" value="Putative serine/threonine-protein kinase ZK507.1"/>
    <property type="match status" value="1"/>
</dbReference>
<evidence type="ECO:0000313" key="13">
    <source>
        <dbReference type="EMBL" id="UMM25815.1"/>
    </source>
</evidence>
<feature type="compositionally biased region" description="Basic and acidic residues" evidence="11">
    <location>
        <begin position="1"/>
        <end position="26"/>
    </location>
</feature>
<evidence type="ECO:0000313" key="14">
    <source>
        <dbReference type="Proteomes" id="UP000829354"/>
    </source>
</evidence>
<dbReference type="AlphaFoldDB" id="A0AAE9ESV6"/>
<proteinExistence type="inferred from homology"/>
<evidence type="ECO:0000256" key="9">
    <source>
        <dbReference type="PROSITE-ProRule" id="PRU10141"/>
    </source>
</evidence>
<evidence type="ECO:0000256" key="7">
    <source>
        <dbReference type="ARBA" id="ARBA00047899"/>
    </source>
</evidence>
<dbReference type="SUPFAM" id="SSF56112">
    <property type="entry name" value="Protein kinase-like (PK-like)"/>
    <property type="match status" value="1"/>
</dbReference>
<keyword evidence="2 10" id="KW-0723">Serine/threonine-protein kinase</keyword>
<sequence>MKSGDRHKATTEREATRGLRTAESKKQQGNKKKPVKKLLAVNTKVGTSRGIRLWCIQMHIGSGGFGDVYRVIDERSTKSPQQEYAMKTEIHGAHQRRLTIEKSILKEIDAYTTANSKTRHFCELIDSGQTADYSVNFAWIVMTLIGPSLDSVRRMLNKQFSKPCVINMAVQILEAVEIMHEVGFIHRDLKPGNICTGNPPQDDHILYILDFGISRRIFKNHKSREHRNKRDRVPFYGTRKFCNRACHMEQDQGRKDDMETYVYTVLDLFHNERGLPWSKCLGEPKKIVEKKKALCANPTKELDPMIPASIARILIYLNGLKFQDPVDYRLIENELLSARKEVSTSEPSDEHMDWTGKLEKLVKDAKKNKKAATPKGEETLMFERLQRARRAREVNSGCMSGNESFMMKTLTKEGEGSEGPPGAFNEQALTTVGTTGGPRKVEKPVKIAKKKSQSKN</sequence>
<keyword evidence="14" id="KW-1185">Reference proteome</keyword>
<keyword evidence="5" id="KW-0418">Kinase</keyword>
<dbReference type="PROSITE" id="PS50011">
    <property type="entry name" value="PROTEIN_KINASE_DOM"/>
    <property type="match status" value="1"/>
</dbReference>
<dbReference type="PANTHER" id="PTHR11909">
    <property type="entry name" value="CASEIN KINASE-RELATED"/>
    <property type="match status" value="1"/>
</dbReference>
<dbReference type="InterPro" id="IPR008271">
    <property type="entry name" value="Ser/Thr_kinase_AS"/>
</dbReference>
<evidence type="ECO:0000256" key="11">
    <source>
        <dbReference type="SAM" id="MobiDB-lite"/>
    </source>
</evidence>
<accession>A0AAE9ESV6</accession>
<evidence type="ECO:0000256" key="6">
    <source>
        <dbReference type="ARBA" id="ARBA00022840"/>
    </source>
</evidence>
<dbReference type="InterPro" id="IPR011009">
    <property type="entry name" value="Kinase-like_dom_sf"/>
</dbReference>
<dbReference type="GO" id="GO:0005524">
    <property type="term" value="F:ATP binding"/>
    <property type="evidence" value="ECO:0007669"/>
    <property type="project" value="UniProtKB-UniRule"/>
</dbReference>
<evidence type="ECO:0000259" key="12">
    <source>
        <dbReference type="PROSITE" id="PS50011"/>
    </source>
</evidence>
<evidence type="ECO:0000256" key="10">
    <source>
        <dbReference type="RuleBase" id="RU000304"/>
    </source>
</evidence>
<comment type="catalytic activity">
    <reaction evidence="8">
        <text>L-seryl-[protein] + ATP = O-phospho-L-seryl-[protein] + ADP + H(+)</text>
        <dbReference type="Rhea" id="RHEA:17989"/>
        <dbReference type="Rhea" id="RHEA-COMP:9863"/>
        <dbReference type="Rhea" id="RHEA-COMP:11604"/>
        <dbReference type="ChEBI" id="CHEBI:15378"/>
        <dbReference type="ChEBI" id="CHEBI:29999"/>
        <dbReference type="ChEBI" id="CHEBI:30616"/>
        <dbReference type="ChEBI" id="CHEBI:83421"/>
        <dbReference type="ChEBI" id="CHEBI:456216"/>
        <dbReference type="EC" id="2.7.11.1"/>
    </reaction>
</comment>
<dbReference type="Pfam" id="PF00069">
    <property type="entry name" value="Pkinase"/>
    <property type="match status" value="1"/>
</dbReference>
<keyword evidence="3" id="KW-0808">Transferase</keyword>
<evidence type="ECO:0000256" key="1">
    <source>
        <dbReference type="ARBA" id="ARBA00012513"/>
    </source>
</evidence>
<feature type="region of interest" description="Disordered" evidence="11">
    <location>
        <begin position="411"/>
        <end position="456"/>
    </location>
</feature>
<protein>
    <recommendedName>
        <fullName evidence="1">non-specific serine/threonine protein kinase</fullName>
        <ecNumber evidence="1">2.7.11.1</ecNumber>
    </recommendedName>
</protein>